<keyword evidence="2" id="KW-1185">Reference proteome</keyword>
<dbReference type="Proteomes" id="UP001177260">
    <property type="component" value="Unassembled WGS sequence"/>
</dbReference>
<name>A0ACC3B0M6_9EURO</name>
<dbReference type="EMBL" id="JAOPJF010000035">
    <property type="protein sequence ID" value="KAK1143861.1"/>
    <property type="molecule type" value="Genomic_DNA"/>
</dbReference>
<comment type="caution">
    <text evidence="1">The sequence shown here is derived from an EMBL/GenBank/DDBJ whole genome shotgun (WGS) entry which is preliminary data.</text>
</comment>
<evidence type="ECO:0000313" key="1">
    <source>
        <dbReference type="EMBL" id="KAK1143861.1"/>
    </source>
</evidence>
<proteinExistence type="predicted"/>
<sequence length="129" mass="14437">MTTYATYRVAEFGLPRDHQLLFVETHECGPRSGHIYHVIGNIQEGMTFNHRPGGPPEEEPSFATKDLLGRVAVADYPRFLVVCEAIPVPKKQFQGAKRLYPSEPLRRCGEWADEATKALVDEGVIVQGE</sequence>
<accession>A0ACC3B0M6</accession>
<reference evidence="1 2" key="1">
    <citation type="journal article" date="2023" name="ACS Omega">
        <title>Identification of the Neoaspergillic Acid Biosynthesis Gene Cluster by Establishing an In Vitro CRISPR-Ribonucleoprotein Genetic System in Aspergillus melleus.</title>
        <authorList>
            <person name="Yuan B."/>
            <person name="Grau M.F."/>
            <person name="Murata R.M."/>
            <person name="Torok T."/>
            <person name="Venkateswaran K."/>
            <person name="Stajich J.E."/>
            <person name="Wang C.C.C."/>
        </authorList>
    </citation>
    <scope>NUCLEOTIDE SEQUENCE [LARGE SCALE GENOMIC DNA]</scope>
    <source>
        <strain evidence="1 2">IMV 1140</strain>
    </source>
</reference>
<protein>
    <submittedName>
        <fullName evidence="1">Uncharacterized protein</fullName>
    </submittedName>
</protein>
<evidence type="ECO:0000313" key="2">
    <source>
        <dbReference type="Proteomes" id="UP001177260"/>
    </source>
</evidence>
<gene>
    <name evidence="1" type="ORF">N8T08_005974</name>
</gene>
<organism evidence="1 2">
    <name type="scientific">Aspergillus melleus</name>
    <dbReference type="NCBI Taxonomy" id="138277"/>
    <lineage>
        <taxon>Eukaryota</taxon>
        <taxon>Fungi</taxon>
        <taxon>Dikarya</taxon>
        <taxon>Ascomycota</taxon>
        <taxon>Pezizomycotina</taxon>
        <taxon>Eurotiomycetes</taxon>
        <taxon>Eurotiomycetidae</taxon>
        <taxon>Eurotiales</taxon>
        <taxon>Aspergillaceae</taxon>
        <taxon>Aspergillus</taxon>
        <taxon>Aspergillus subgen. Circumdati</taxon>
    </lineage>
</organism>